<gene>
    <name evidence="2" type="ORF">OSTQU699_LOCUS5474</name>
</gene>
<organism evidence="2 3">
    <name type="scientific">Ostreobium quekettii</name>
    <dbReference type="NCBI Taxonomy" id="121088"/>
    <lineage>
        <taxon>Eukaryota</taxon>
        <taxon>Viridiplantae</taxon>
        <taxon>Chlorophyta</taxon>
        <taxon>core chlorophytes</taxon>
        <taxon>Ulvophyceae</taxon>
        <taxon>TCBD clade</taxon>
        <taxon>Bryopsidales</taxon>
        <taxon>Ostreobineae</taxon>
        <taxon>Ostreobiaceae</taxon>
        <taxon>Ostreobium</taxon>
    </lineage>
</organism>
<dbReference type="InterPro" id="IPR000120">
    <property type="entry name" value="Amidase"/>
</dbReference>
<dbReference type="EMBL" id="CAJHUC010001179">
    <property type="protein sequence ID" value="CAD7700115.1"/>
    <property type="molecule type" value="Genomic_DNA"/>
</dbReference>
<evidence type="ECO:0000259" key="1">
    <source>
        <dbReference type="Pfam" id="PF01425"/>
    </source>
</evidence>
<protein>
    <recommendedName>
        <fullName evidence="1">Amidase domain-containing protein</fullName>
    </recommendedName>
</protein>
<evidence type="ECO:0000313" key="2">
    <source>
        <dbReference type="EMBL" id="CAD7700115.1"/>
    </source>
</evidence>
<dbReference type="Gene3D" id="3.90.1300.10">
    <property type="entry name" value="Amidase signature (AS) domain"/>
    <property type="match status" value="1"/>
</dbReference>
<name>A0A8S1J2Z5_9CHLO</name>
<sequence>MRPCVGRVPCCQDPAARNTSPEEARLVSVNGPMGRCVEDVALLLDAMAKPHPKDPWSREPPRQSFLEALQKEPLQLPSSIAWSPDLGVCPVQPGVAEICKRAADWFRESLGCQVVEDCPDFSQAQRAFQVLRAAMFRSLGFMLKGPSKDVIKPDLVWQIQKGVDLSDEEVSEAELQHSSIMESVTSFFQEYDLLACPCALLPPFDVRTRWVRQVEGAAFDNYIDWLMPTYIISLTKLPALSLPCGMTKEGTPVGIQLVGPPNGEAGVLAAALAYERAHPFAGMLPIDPI</sequence>
<dbReference type="Proteomes" id="UP000708148">
    <property type="component" value="Unassembled WGS sequence"/>
</dbReference>
<comment type="caution">
    <text evidence="2">The sequence shown here is derived from an EMBL/GenBank/DDBJ whole genome shotgun (WGS) entry which is preliminary data.</text>
</comment>
<dbReference type="OrthoDB" id="566648at2759"/>
<dbReference type="InterPro" id="IPR036928">
    <property type="entry name" value="AS_sf"/>
</dbReference>
<dbReference type="InterPro" id="IPR023631">
    <property type="entry name" value="Amidase_dom"/>
</dbReference>
<feature type="domain" description="Amidase" evidence="1">
    <location>
        <begin position="2"/>
        <end position="268"/>
    </location>
</feature>
<dbReference type="PANTHER" id="PTHR11895">
    <property type="entry name" value="TRANSAMIDASE"/>
    <property type="match status" value="1"/>
</dbReference>
<dbReference type="GO" id="GO:0003824">
    <property type="term" value="F:catalytic activity"/>
    <property type="evidence" value="ECO:0007669"/>
    <property type="project" value="InterPro"/>
</dbReference>
<dbReference type="AlphaFoldDB" id="A0A8S1J2Z5"/>
<dbReference type="SUPFAM" id="SSF75304">
    <property type="entry name" value="Amidase signature (AS) enzymes"/>
    <property type="match status" value="1"/>
</dbReference>
<dbReference type="PANTHER" id="PTHR11895:SF76">
    <property type="entry name" value="INDOLEACETAMIDE HYDROLASE"/>
    <property type="match status" value="1"/>
</dbReference>
<dbReference type="Pfam" id="PF01425">
    <property type="entry name" value="Amidase"/>
    <property type="match status" value="1"/>
</dbReference>
<evidence type="ECO:0000313" key="3">
    <source>
        <dbReference type="Proteomes" id="UP000708148"/>
    </source>
</evidence>
<accession>A0A8S1J2Z5</accession>
<keyword evidence="3" id="KW-1185">Reference proteome</keyword>
<proteinExistence type="predicted"/>
<reference evidence="2" key="1">
    <citation type="submission" date="2020-12" db="EMBL/GenBank/DDBJ databases">
        <authorList>
            <person name="Iha C."/>
        </authorList>
    </citation>
    <scope>NUCLEOTIDE SEQUENCE</scope>
</reference>